<dbReference type="Gene3D" id="2.60.40.10">
    <property type="entry name" value="Immunoglobulins"/>
    <property type="match status" value="1"/>
</dbReference>
<dbReference type="InterPro" id="IPR036097">
    <property type="entry name" value="HisK_dim/P_sf"/>
</dbReference>
<organism evidence="12 13">
    <name type="scientific">Flavobacterium aquariorum</name>
    <dbReference type="NCBI Taxonomy" id="2217670"/>
    <lineage>
        <taxon>Bacteria</taxon>
        <taxon>Pseudomonadati</taxon>
        <taxon>Bacteroidota</taxon>
        <taxon>Flavobacteriia</taxon>
        <taxon>Flavobacteriales</taxon>
        <taxon>Flavobacteriaceae</taxon>
        <taxon>Flavobacterium</taxon>
    </lineage>
</organism>
<evidence type="ECO:0000256" key="1">
    <source>
        <dbReference type="ARBA" id="ARBA00000085"/>
    </source>
</evidence>
<keyword evidence="12" id="KW-0808">Transferase</keyword>
<evidence type="ECO:0000256" key="8">
    <source>
        <dbReference type="SAM" id="Phobius"/>
    </source>
</evidence>
<dbReference type="RefSeq" id="WP_111408580.1">
    <property type="nucleotide sequence ID" value="NZ_QKXH01000002.1"/>
</dbReference>
<evidence type="ECO:0000256" key="7">
    <source>
        <dbReference type="PROSITE-ProRule" id="PRU00169"/>
    </source>
</evidence>
<keyword evidence="3 7" id="KW-0597">Phosphoprotein</keyword>
<dbReference type="PROSITE" id="PS00041">
    <property type="entry name" value="HTH_ARAC_FAMILY_1"/>
    <property type="match status" value="1"/>
</dbReference>
<dbReference type="InterPro" id="IPR036890">
    <property type="entry name" value="HATPase_C_sf"/>
</dbReference>
<dbReference type="Gene3D" id="3.30.565.10">
    <property type="entry name" value="Histidine kinase-like ATPase, C-terminal domain"/>
    <property type="match status" value="1"/>
</dbReference>
<dbReference type="InterPro" id="IPR011110">
    <property type="entry name" value="Reg_prop"/>
</dbReference>
<comment type="caution">
    <text evidence="12">The sequence shown here is derived from an EMBL/GenBank/DDBJ whole genome shotgun (WGS) entry which is preliminary data.</text>
</comment>
<accession>A0A2W7TWQ0</accession>
<dbReference type="Pfam" id="PF07494">
    <property type="entry name" value="Reg_prop"/>
    <property type="match status" value="3"/>
</dbReference>
<dbReference type="GO" id="GO:0003700">
    <property type="term" value="F:DNA-binding transcription factor activity"/>
    <property type="evidence" value="ECO:0007669"/>
    <property type="project" value="InterPro"/>
</dbReference>
<dbReference type="InterPro" id="IPR009057">
    <property type="entry name" value="Homeodomain-like_sf"/>
</dbReference>
<keyword evidence="4" id="KW-0805">Transcription regulation</keyword>
<dbReference type="InterPro" id="IPR003594">
    <property type="entry name" value="HATPase_dom"/>
</dbReference>
<evidence type="ECO:0000256" key="5">
    <source>
        <dbReference type="ARBA" id="ARBA00023125"/>
    </source>
</evidence>
<dbReference type="PROSITE" id="PS51257">
    <property type="entry name" value="PROKAR_LIPOPROTEIN"/>
    <property type="match status" value="1"/>
</dbReference>
<keyword evidence="13" id="KW-1185">Reference proteome</keyword>
<dbReference type="SUPFAM" id="SSF47384">
    <property type="entry name" value="Homodimeric domain of signal transducing histidine kinase"/>
    <property type="match status" value="1"/>
</dbReference>
<dbReference type="Pfam" id="PF12833">
    <property type="entry name" value="HTH_18"/>
    <property type="match status" value="1"/>
</dbReference>
<dbReference type="InterPro" id="IPR001789">
    <property type="entry name" value="Sig_transdc_resp-reg_receiver"/>
</dbReference>
<keyword evidence="8" id="KW-0472">Membrane</keyword>
<evidence type="ECO:0000256" key="4">
    <source>
        <dbReference type="ARBA" id="ARBA00023015"/>
    </source>
</evidence>
<dbReference type="InterPro" id="IPR005467">
    <property type="entry name" value="His_kinase_dom"/>
</dbReference>
<evidence type="ECO:0000256" key="6">
    <source>
        <dbReference type="ARBA" id="ARBA00023163"/>
    </source>
</evidence>
<dbReference type="EC" id="2.7.13.3" evidence="2"/>
<evidence type="ECO:0000256" key="2">
    <source>
        <dbReference type="ARBA" id="ARBA00012438"/>
    </source>
</evidence>
<protein>
    <recommendedName>
        <fullName evidence="2">histidine kinase</fullName>
        <ecNumber evidence="2">2.7.13.3</ecNumber>
    </recommendedName>
</protein>
<dbReference type="OrthoDB" id="1522078at2"/>
<dbReference type="InterPro" id="IPR011006">
    <property type="entry name" value="CheY-like_superfamily"/>
</dbReference>
<keyword evidence="5" id="KW-0238">DNA-binding</keyword>
<feature type="domain" description="Histidine kinase" evidence="10">
    <location>
        <begin position="871"/>
        <end position="1091"/>
    </location>
</feature>
<evidence type="ECO:0000259" key="11">
    <source>
        <dbReference type="PROSITE" id="PS50110"/>
    </source>
</evidence>
<dbReference type="Pfam" id="PF00512">
    <property type="entry name" value="HisKA"/>
    <property type="match status" value="1"/>
</dbReference>
<sequence>MKIKIIFVSFIFAGFISCDHKENTSYRDNRLTKRIEINNKLILDSSKTSDLKYSLEQLDNTKGLSNSSVNVIFQDSENLLWIGTWDGLNRYDGNSFKIFRPELDNDNSLSNQVILKIAEDDAGQIWILTIHGINRYNKKTDAFQRFYFSRENKSPLSESEFNMALDASKKVFCAVKEWGIGCFDGTSFKLLTGEKFSTKAVKKMKFSPTGELLVLLENNELYALSLKTTNDGKKIISEVKLISKNIRTFEVISNQKVCIIPNSGNTILLSLSDTKNQTLQVHNVDNIIGHIPEGLVLSGKSGYFIMDNSGNIVSKPWLKYLKSQKVTTLIKGSENVLWTGTDGDGLFKIYPLKKAFNLISKTQVPELDGGIIRSFLEVDGNSFLVGTKGKGLFRFPSNFYLNPEKALKYQNFNESNSSIDNAVFALCKGQDNLVFVGTDGDGVSVFDLKKSKLIDWSAIEGNEKCDYFKSTYTISQDTNGFIWLGTNGYGMIRCKIERSGDKLKVTEFKRYLADSNKAKSLSSNIIFSIVPRNDNQLWIGTRLGGLNLFDKKSGKFHIYKNIKNDPKSLSNNDILCLQKDANNRLWIGTSFGLNVLEDLKSNGEAVFKSFTVKEGLPNNTIHGIVADKKSNLWISTNFGLSNFNINGFKFINYTKNEGLQNNEFADGAFYQDQKSDFIFMGGIKGFNYFLPQKIKESSVIPDILIDKISGQNQPIPYYQGLVISPDSNTNPSIVLDHNQNFFDIELAALTYVNSEKCQYAYQLMHFDKGWNTINNRRIISFTNVPKGNYSLWIKWSNNDGVWSKPVHAIDIRIKPVFWQSNVALVIYLILTTLFVLFVLSYYKKRQSLSQNILFRKREDELHENRLTFFTNIAHEFQTPLTLIVGPVQKLSETANLSERNQKFLQMIQRNSSRLLFLTQQLLEFRKAEYDYLEITAKEFDLVSLVEQIAELFDEWALDKKIDYNLDIPSTLSGWFDKDKIEKIVFNLMSNAFKYTPINGKIDVKFTLQDDSKRLNITIVNTGKGIPKEKLDSLFDRFFLSDTNKAPDNDLFRTGIGLAYIKKLVTVLRGEILVSSIANEQTTFTVIIPCSKESFTEKELDTEVSPILISHHLKNILEEIPNKSNDTPDKIASLEDIQDTRKTILLVEDEKEIHLFLNDLLGDKYKIIPCYNGLEALEILEKEMPDIIISDVMMPMMDGVELCRKIKQDIKTCHIPFIMLTAKDSVIHRIEGLESGANSYIPKPFYPDHLLVRIQKLLEEKELILRHFAQDTLTENLAALPINNDEKDFVKKVIELIRANIDNENLQSLFIEKELGISNSQLYRKVKQIFGFTPGDLIRTIRLKYAAELLRKNVLTVSEVCYQSGFNNRSYFYREFNKMYNTTPKNYQLKYKGKY</sequence>
<dbReference type="SMART" id="SM00388">
    <property type="entry name" value="HisKA"/>
    <property type="match status" value="1"/>
</dbReference>
<dbReference type="Gene3D" id="1.10.287.130">
    <property type="match status" value="1"/>
</dbReference>
<evidence type="ECO:0000259" key="10">
    <source>
        <dbReference type="PROSITE" id="PS50109"/>
    </source>
</evidence>
<dbReference type="EMBL" id="QKXH01000002">
    <property type="protein sequence ID" value="PZX94478.1"/>
    <property type="molecule type" value="Genomic_DNA"/>
</dbReference>
<keyword evidence="6" id="KW-0804">Transcription</keyword>
<dbReference type="GO" id="GO:0000155">
    <property type="term" value="F:phosphorelay sensor kinase activity"/>
    <property type="evidence" value="ECO:0007669"/>
    <property type="project" value="InterPro"/>
</dbReference>
<dbReference type="SUPFAM" id="SSF50998">
    <property type="entry name" value="Quinoprotein alcohol dehydrogenase-like"/>
    <property type="match status" value="1"/>
</dbReference>
<proteinExistence type="predicted"/>
<feature type="domain" description="Response regulatory" evidence="11">
    <location>
        <begin position="1142"/>
        <end position="1257"/>
    </location>
</feature>
<dbReference type="Pfam" id="PF00072">
    <property type="entry name" value="Response_reg"/>
    <property type="match status" value="1"/>
</dbReference>
<keyword evidence="12" id="KW-0418">Kinase</keyword>
<dbReference type="InterPro" id="IPR011123">
    <property type="entry name" value="Y_Y_Y"/>
</dbReference>
<dbReference type="SMART" id="SM00342">
    <property type="entry name" value="HTH_ARAC"/>
    <property type="match status" value="1"/>
</dbReference>
<dbReference type="SUPFAM" id="SSF52172">
    <property type="entry name" value="CheY-like"/>
    <property type="match status" value="1"/>
</dbReference>
<dbReference type="SMART" id="SM00387">
    <property type="entry name" value="HATPase_c"/>
    <property type="match status" value="1"/>
</dbReference>
<dbReference type="SMART" id="SM00448">
    <property type="entry name" value="REC"/>
    <property type="match status" value="1"/>
</dbReference>
<evidence type="ECO:0000256" key="3">
    <source>
        <dbReference type="ARBA" id="ARBA00022553"/>
    </source>
</evidence>
<feature type="domain" description="HTH araC/xylS-type" evidence="9">
    <location>
        <begin position="1290"/>
        <end position="1389"/>
    </location>
</feature>
<evidence type="ECO:0000313" key="12">
    <source>
        <dbReference type="EMBL" id="PZX94478.1"/>
    </source>
</evidence>
<dbReference type="InterPro" id="IPR015943">
    <property type="entry name" value="WD40/YVTN_repeat-like_dom_sf"/>
</dbReference>
<dbReference type="Gene3D" id="3.40.50.2300">
    <property type="match status" value="1"/>
</dbReference>
<dbReference type="CDD" id="cd00082">
    <property type="entry name" value="HisKA"/>
    <property type="match status" value="1"/>
</dbReference>
<dbReference type="PROSITE" id="PS50109">
    <property type="entry name" value="HIS_KIN"/>
    <property type="match status" value="1"/>
</dbReference>
<feature type="transmembrane region" description="Helical" evidence="8">
    <location>
        <begin position="822"/>
        <end position="842"/>
    </location>
</feature>
<dbReference type="Pfam" id="PF07495">
    <property type="entry name" value="Y_Y_Y"/>
    <property type="match status" value="1"/>
</dbReference>
<dbReference type="InterPro" id="IPR011047">
    <property type="entry name" value="Quinoprotein_ADH-like_sf"/>
</dbReference>
<dbReference type="Gene3D" id="2.130.10.10">
    <property type="entry name" value="YVTN repeat-like/Quinoprotein amine dehydrogenase"/>
    <property type="match status" value="2"/>
</dbReference>
<reference evidence="12 13" key="1">
    <citation type="submission" date="2018-06" db="EMBL/GenBank/DDBJ databases">
        <title>Flavobacterium sp IMCC34762, genome.</title>
        <authorList>
            <person name="Joung Y."/>
            <person name="Cho J."/>
            <person name="Song J."/>
        </authorList>
    </citation>
    <scope>NUCLEOTIDE SEQUENCE [LARGE SCALE GENOMIC DNA]</scope>
    <source>
        <strain evidence="12 13">IMCC34762</strain>
    </source>
</reference>
<dbReference type="GO" id="GO:0043565">
    <property type="term" value="F:sequence-specific DNA binding"/>
    <property type="evidence" value="ECO:0007669"/>
    <property type="project" value="InterPro"/>
</dbReference>
<dbReference type="InterPro" id="IPR018060">
    <property type="entry name" value="HTH_AraC"/>
</dbReference>
<dbReference type="PROSITE" id="PS01124">
    <property type="entry name" value="HTH_ARAC_FAMILY_2"/>
    <property type="match status" value="1"/>
</dbReference>
<dbReference type="Pfam" id="PF02518">
    <property type="entry name" value="HATPase_c"/>
    <property type="match status" value="1"/>
</dbReference>
<dbReference type="InterPro" id="IPR003661">
    <property type="entry name" value="HisK_dim/P_dom"/>
</dbReference>
<comment type="catalytic activity">
    <reaction evidence="1">
        <text>ATP + protein L-histidine = ADP + protein N-phospho-L-histidine.</text>
        <dbReference type="EC" id="2.7.13.3"/>
    </reaction>
</comment>
<dbReference type="InterPro" id="IPR018062">
    <property type="entry name" value="HTH_AraC-typ_CS"/>
</dbReference>
<feature type="modified residue" description="4-aspartylphosphate" evidence="7">
    <location>
        <position position="1190"/>
    </location>
</feature>
<evidence type="ECO:0000259" key="9">
    <source>
        <dbReference type="PROSITE" id="PS01124"/>
    </source>
</evidence>
<dbReference type="PANTHER" id="PTHR43547:SF2">
    <property type="entry name" value="HYBRID SIGNAL TRANSDUCTION HISTIDINE KINASE C"/>
    <property type="match status" value="1"/>
</dbReference>
<dbReference type="InterPro" id="IPR013783">
    <property type="entry name" value="Ig-like_fold"/>
</dbReference>
<keyword evidence="8" id="KW-0812">Transmembrane</keyword>
<dbReference type="Gene3D" id="1.10.10.60">
    <property type="entry name" value="Homeodomain-like"/>
    <property type="match status" value="1"/>
</dbReference>
<dbReference type="InterPro" id="IPR004358">
    <property type="entry name" value="Sig_transdc_His_kin-like_C"/>
</dbReference>
<dbReference type="SUPFAM" id="SSF55874">
    <property type="entry name" value="ATPase domain of HSP90 chaperone/DNA topoisomerase II/histidine kinase"/>
    <property type="match status" value="1"/>
</dbReference>
<dbReference type="PROSITE" id="PS50110">
    <property type="entry name" value="RESPONSE_REGULATORY"/>
    <property type="match status" value="1"/>
</dbReference>
<dbReference type="SUPFAM" id="SSF46689">
    <property type="entry name" value="Homeodomain-like"/>
    <property type="match status" value="1"/>
</dbReference>
<dbReference type="SUPFAM" id="SSF63829">
    <property type="entry name" value="Calcium-dependent phosphotriesterase"/>
    <property type="match status" value="1"/>
</dbReference>
<dbReference type="PANTHER" id="PTHR43547">
    <property type="entry name" value="TWO-COMPONENT HISTIDINE KINASE"/>
    <property type="match status" value="1"/>
</dbReference>
<keyword evidence="8" id="KW-1133">Transmembrane helix</keyword>
<dbReference type="PRINTS" id="PR00344">
    <property type="entry name" value="BCTRLSENSOR"/>
</dbReference>
<name>A0A2W7TWQ0_9FLAO</name>
<evidence type="ECO:0000313" key="13">
    <source>
        <dbReference type="Proteomes" id="UP000249177"/>
    </source>
</evidence>
<gene>
    <name evidence="12" type="ORF">DOS84_02680</name>
</gene>
<dbReference type="Proteomes" id="UP000249177">
    <property type="component" value="Unassembled WGS sequence"/>
</dbReference>